<comment type="caution">
    <text evidence="9">The sequence shown here is derived from an EMBL/GenBank/DDBJ whole genome shotgun (WGS) entry which is preliminary data.</text>
</comment>
<dbReference type="EMBL" id="WBKA01000003">
    <property type="protein sequence ID" value="KAB1632375.1"/>
    <property type="molecule type" value="Genomic_DNA"/>
</dbReference>
<keyword evidence="7 8" id="KW-0472">Membrane</keyword>
<dbReference type="PANTHER" id="PTHR30269">
    <property type="entry name" value="TRANSMEMBRANE PROTEIN YFCA"/>
    <property type="match status" value="1"/>
</dbReference>
<dbReference type="GO" id="GO:0005886">
    <property type="term" value="C:plasma membrane"/>
    <property type="evidence" value="ECO:0007669"/>
    <property type="project" value="UniProtKB-SubCell"/>
</dbReference>
<evidence type="ECO:0000256" key="1">
    <source>
        <dbReference type="ARBA" id="ARBA00004651"/>
    </source>
</evidence>
<evidence type="ECO:0000256" key="7">
    <source>
        <dbReference type="ARBA" id="ARBA00023136"/>
    </source>
</evidence>
<feature type="transmembrane region" description="Helical" evidence="8">
    <location>
        <begin position="228"/>
        <end position="247"/>
    </location>
</feature>
<evidence type="ECO:0000256" key="2">
    <source>
        <dbReference type="ARBA" id="ARBA00009142"/>
    </source>
</evidence>
<dbReference type="Proteomes" id="UP000481339">
    <property type="component" value="Unassembled WGS sequence"/>
</dbReference>
<name>A0A7C8FU87_9MICO</name>
<proteinExistence type="inferred from homology"/>
<feature type="transmembrane region" description="Helical" evidence="8">
    <location>
        <begin position="68"/>
        <end position="90"/>
    </location>
</feature>
<accession>A0A7C8FU87</accession>
<dbReference type="PANTHER" id="PTHR30269:SF37">
    <property type="entry name" value="MEMBRANE TRANSPORTER PROTEIN"/>
    <property type="match status" value="1"/>
</dbReference>
<evidence type="ECO:0000313" key="10">
    <source>
        <dbReference type="Proteomes" id="UP000481339"/>
    </source>
</evidence>
<evidence type="ECO:0000256" key="6">
    <source>
        <dbReference type="ARBA" id="ARBA00022989"/>
    </source>
</evidence>
<keyword evidence="6 8" id="KW-1133">Transmembrane helix</keyword>
<comment type="subcellular location">
    <subcellularLocation>
        <location evidence="1 8">Cell membrane</location>
        <topology evidence="1 8">Multi-pass membrane protein</topology>
    </subcellularLocation>
</comment>
<evidence type="ECO:0000256" key="3">
    <source>
        <dbReference type="ARBA" id="ARBA00022448"/>
    </source>
</evidence>
<dbReference type="RefSeq" id="WP_158036153.1">
    <property type="nucleotide sequence ID" value="NZ_BAAAZV010000017.1"/>
</dbReference>
<evidence type="ECO:0000313" key="9">
    <source>
        <dbReference type="EMBL" id="KAB1632375.1"/>
    </source>
</evidence>
<comment type="similarity">
    <text evidence="2 8">Belongs to the 4-toluene sulfonate uptake permease (TSUP) (TC 2.A.102) family.</text>
</comment>
<feature type="transmembrane region" description="Helical" evidence="8">
    <location>
        <begin position="189"/>
        <end position="208"/>
    </location>
</feature>
<keyword evidence="10" id="KW-1185">Reference proteome</keyword>
<protein>
    <recommendedName>
        <fullName evidence="8">Probable membrane transporter protein</fullName>
    </recommendedName>
</protein>
<keyword evidence="4 8" id="KW-1003">Cell membrane</keyword>
<feature type="transmembrane region" description="Helical" evidence="8">
    <location>
        <begin position="31"/>
        <end position="56"/>
    </location>
</feature>
<dbReference type="InterPro" id="IPR052017">
    <property type="entry name" value="TSUP"/>
</dbReference>
<evidence type="ECO:0000256" key="4">
    <source>
        <dbReference type="ARBA" id="ARBA00022475"/>
    </source>
</evidence>
<dbReference type="InterPro" id="IPR002781">
    <property type="entry name" value="TM_pro_TauE-like"/>
</dbReference>
<feature type="transmembrane region" description="Helical" evidence="8">
    <location>
        <begin position="125"/>
        <end position="152"/>
    </location>
</feature>
<keyword evidence="5 8" id="KW-0812">Transmembrane</keyword>
<dbReference type="OrthoDB" id="3872971at2"/>
<organism evidence="9 10">
    <name type="scientific">Pseudoclavibacter caeni</name>
    <dbReference type="NCBI Taxonomy" id="908846"/>
    <lineage>
        <taxon>Bacteria</taxon>
        <taxon>Bacillati</taxon>
        <taxon>Actinomycetota</taxon>
        <taxon>Actinomycetes</taxon>
        <taxon>Micrococcales</taxon>
        <taxon>Microbacteriaceae</taxon>
        <taxon>Pseudoclavibacter</taxon>
    </lineage>
</organism>
<keyword evidence="3" id="KW-0813">Transport</keyword>
<dbReference type="AlphaFoldDB" id="A0A7C8FU87"/>
<dbReference type="Pfam" id="PF01925">
    <property type="entry name" value="TauE"/>
    <property type="match status" value="1"/>
</dbReference>
<reference evidence="9 10" key="1">
    <citation type="submission" date="2019-09" db="EMBL/GenBank/DDBJ databases">
        <title>Phylogeny of genus Pseudoclavibacter and closely related genus.</title>
        <authorList>
            <person name="Li Y."/>
        </authorList>
    </citation>
    <scope>NUCLEOTIDE SEQUENCE [LARGE SCALE GENOMIC DNA]</scope>
    <source>
        <strain evidence="9 10">JCM 16921</strain>
    </source>
</reference>
<feature type="transmembrane region" description="Helical" evidence="8">
    <location>
        <begin position="96"/>
        <end position="113"/>
    </location>
</feature>
<gene>
    <name evidence="9" type="ORF">F8O02_05045</name>
</gene>
<sequence>MIAALIVLVFVGAFAQRVTGLGFGLVVSPFIVLLLGPYSGVMILNLAAIVSASLVLSRVWRHVDWRRLAGFVPSALAGIIAGAFIAHALAAPWLEGIIGVTLIIALTVSQVIGRTSFVAHGPGWVIGTGVTAGVMNSAAGIGGPAMTVYAVLSEWEQRSFSATLQPFFAFTGIASFLTKYLIDPGRLVALPWGVWAGILGALLAGVAAGGRVAERVSGLAARRAVLGISYAGGAVTAAKGIAGILGIA</sequence>
<evidence type="ECO:0000256" key="8">
    <source>
        <dbReference type="RuleBase" id="RU363041"/>
    </source>
</evidence>
<evidence type="ECO:0000256" key="5">
    <source>
        <dbReference type="ARBA" id="ARBA00022692"/>
    </source>
</evidence>
<feature type="transmembrane region" description="Helical" evidence="8">
    <location>
        <begin position="164"/>
        <end position="182"/>
    </location>
</feature>